<proteinExistence type="predicted"/>
<accession>A0ABR1I4J7</accession>
<name>A0ABR1I4J7_9HYPO</name>
<organism evidence="3 4">
    <name type="scientific">Neonectria magnoliae</name>
    <dbReference type="NCBI Taxonomy" id="2732573"/>
    <lineage>
        <taxon>Eukaryota</taxon>
        <taxon>Fungi</taxon>
        <taxon>Dikarya</taxon>
        <taxon>Ascomycota</taxon>
        <taxon>Pezizomycotina</taxon>
        <taxon>Sordariomycetes</taxon>
        <taxon>Hypocreomycetidae</taxon>
        <taxon>Hypocreales</taxon>
        <taxon>Nectriaceae</taxon>
        <taxon>Neonectria</taxon>
    </lineage>
</organism>
<comment type="caution">
    <text evidence="3">The sequence shown here is derived from an EMBL/GenBank/DDBJ whole genome shotgun (WGS) entry which is preliminary data.</text>
</comment>
<evidence type="ECO:0000313" key="3">
    <source>
        <dbReference type="EMBL" id="KAK7428286.1"/>
    </source>
</evidence>
<feature type="region of interest" description="Disordered" evidence="1">
    <location>
        <begin position="1"/>
        <end position="37"/>
    </location>
</feature>
<dbReference type="Proteomes" id="UP001498421">
    <property type="component" value="Unassembled WGS sequence"/>
</dbReference>
<keyword evidence="2" id="KW-0472">Membrane</keyword>
<reference evidence="3 4" key="1">
    <citation type="journal article" date="2025" name="Microbiol. Resour. Announc.">
        <title>Draft genome sequences for Neonectria magnoliae and Neonectria punicea, canker pathogens of Liriodendron tulipifera and Acer saccharum in West Virginia.</title>
        <authorList>
            <person name="Petronek H.M."/>
            <person name="Kasson M.T."/>
            <person name="Metheny A.M."/>
            <person name="Stauder C.M."/>
            <person name="Lovett B."/>
            <person name="Lynch S.C."/>
            <person name="Garnas J.R."/>
            <person name="Kasson L.R."/>
            <person name="Stajich J.E."/>
        </authorList>
    </citation>
    <scope>NUCLEOTIDE SEQUENCE [LARGE SCALE GENOMIC DNA]</scope>
    <source>
        <strain evidence="3 4">NRRL 64651</strain>
    </source>
</reference>
<evidence type="ECO:0000313" key="4">
    <source>
        <dbReference type="Proteomes" id="UP001498421"/>
    </source>
</evidence>
<keyword evidence="2" id="KW-0812">Transmembrane</keyword>
<dbReference type="EMBL" id="JAZAVK010000043">
    <property type="protein sequence ID" value="KAK7428286.1"/>
    <property type="molecule type" value="Genomic_DNA"/>
</dbReference>
<evidence type="ECO:0000256" key="2">
    <source>
        <dbReference type="SAM" id="Phobius"/>
    </source>
</evidence>
<protein>
    <submittedName>
        <fullName evidence="3">Uncharacterized protein</fullName>
    </submittedName>
</protein>
<sequence length="74" mass="8477">MSLKGSGNEKGPSPMPTETRRLREWRTWAAPRPDETSSPIMRRCWRLEAPLELALAIAGANLFMTYSIICFFVY</sequence>
<keyword evidence="4" id="KW-1185">Reference proteome</keyword>
<evidence type="ECO:0000256" key="1">
    <source>
        <dbReference type="SAM" id="MobiDB-lite"/>
    </source>
</evidence>
<keyword evidence="2" id="KW-1133">Transmembrane helix</keyword>
<feature type="transmembrane region" description="Helical" evidence="2">
    <location>
        <begin position="53"/>
        <end position="73"/>
    </location>
</feature>
<gene>
    <name evidence="3" type="ORF">QQZ08_005183</name>
</gene>